<name>A0ABW0LK34_9BACI</name>
<comment type="similarity">
    <text evidence="1 2">Belongs to the glycosyl hydrolase 35 family.</text>
</comment>
<dbReference type="PRINTS" id="PR00742">
    <property type="entry name" value="GLHYDRLASE35"/>
</dbReference>
<keyword evidence="6" id="KW-1185">Reference proteome</keyword>
<dbReference type="InterPro" id="IPR001944">
    <property type="entry name" value="Glycoside_Hdrlase_35"/>
</dbReference>
<evidence type="ECO:0000313" key="6">
    <source>
        <dbReference type="Proteomes" id="UP001596147"/>
    </source>
</evidence>
<evidence type="ECO:0000259" key="3">
    <source>
        <dbReference type="Pfam" id="PF01301"/>
    </source>
</evidence>
<evidence type="ECO:0000256" key="1">
    <source>
        <dbReference type="ARBA" id="ARBA00009809"/>
    </source>
</evidence>
<dbReference type="Pfam" id="PF22369">
    <property type="entry name" value="GLMA_2nd"/>
    <property type="match status" value="1"/>
</dbReference>
<evidence type="ECO:0000313" key="5">
    <source>
        <dbReference type="EMBL" id="MFC5465641.1"/>
    </source>
</evidence>
<accession>A0ABW0LK34</accession>
<gene>
    <name evidence="5" type="ORF">ACFPM4_12890</name>
</gene>
<dbReference type="Gene3D" id="3.40.50.880">
    <property type="match status" value="1"/>
</dbReference>
<dbReference type="InterPro" id="IPR029062">
    <property type="entry name" value="Class_I_gatase-like"/>
</dbReference>
<feature type="domain" description="GLMA-like second" evidence="4">
    <location>
        <begin position="475"/>
        <end position="590"/>
    </location>
</feature>
<dbReference type="SUPFAM" id="SSF51445">
    <property type="entry name" value="(Trans)glycosidases"/>
    <property type="match status" value="1"/>
</dbReference>
<evidence type="ECO:0000256" key="2">
    <source>
        <dbReference type="RuleBase" id="RU003679"/>
    </source>
</evidence>
<dbReference type="PANTHER" id="PTHR23421">
    <property type="entry name" value="BETA-GALACTOSIDASE RELATED"/>
    <property type="match status" value="1"/>
</dbReference>
<dbReference type="InterPro" id="IPR017853">
    <property type="entry name" value="GH"/>
</dbReference>
<feature type="domain" description="Glycoside hydrolase 35 catalytic" evidence="3">
    <location>
        <begin position="8"/>
        <end position="202"/>
    </location>
</feature>
<organism evidence="5 6">
    <name type="scientific">Lederbergia graminis</name>
    <dbReference type="NCBI Taxonomy" id="735518"/>
    <lineage>
        <taxon>Bacteria</taxon>
        <taxon>Bacillati</taxon>
        <taxon>Bacillota</taxon>
        <taxon>Bacilli</taxon>
        <taxon>Bacillales</taxon>
        <taxon>Bacillaceae</taxon>
        <taxon>Lederbergia</taxon>
    </lineage>
</organism>
<reference evidence="6" key="1">
    <citation type="journal article" date="2019" name="Int. J. Syst. Evol. Microbiol.">
        <title>The Global Catalogue of Microorganisms (GCM) 10K type strain sequencing project: providing services to taxonomists for standard genome sequencing and annotation.</title>
        <authorList>
            <consortium name="The Broad Institute Genomics Platform"/>
            <consortium name="The Broad Institute Genome Sequencing Center for Infectious Disease"/>
            <person name="Wu L."/>
            <person name="Ma J."/>
        </authorList>
    </citation>
    <scope>NUCLEOTIDE SEQUENCE [LARGE SCALE GENOMIC DNA]</scope>
    <source>
        <strain evidence="6">CGMCC 1.12237</strain>
    </source>
</reference>
<protein>
    <submittedName>
        <fullName evidence="5">Beta-galactosidase</fullName>
    </submittedName>
</protein>
<comment type="caution">
    <text evidence="5">The sequence shown here is derived from an EMBL/GenBank/DDBJ whole genome shotgun (WGS) entry which is preliminary data.</text>
</comment>
<dbReference type="InterPro" id="IPR054746">
    <property type="entry name" value="GLMA-like_second"/>
</dbReference>
<dbReference type="Proteomes" id="UP001596147">
    <property type="component" value="Unassembled WGS sequence"/>
</dbReference>
<sequence length="802" mass="90782">MIEIKNKQILIDGKPQLIMAGEIHYYRLDREDWQDRIDKLKMAGMNAVATYVPWLIHEPVEGEFDLTGKTRPETDLQAFIDLCQENGLYFFLRPGPFIMAEMKNEGLPYWVYEKYPEIVPIGWDEKPATTPTVDYLHPGFLESAKKWYEALMEVAAPRIYPNGNIIAFQLDNEIGMLSWVSNTPDLTDFVLDDFTEWVSEKYDANTLSERYPIDFSNKEARNNAIRSPKESYSLYLMKDLGYYMRHRFTKYVSVLRSYAEEFGVKGIPFVVNIHGMGGGRAFTFPIGISQLYETYQEPGYLSGSDIYFGDITMETFQDLYLLNGFMDSVHLPDQPITSVEFNCGDGNFGNNLSGRNDPSATDFRARMCVAQGARLINYYLFAGGRNYRLDELPGDGNDRIAATGEHHGFAAPVGPTGKLNYTFPRMARSVKTLTAVADKVAAMDEERDNIAFAFIPDYYMTEYHYPHSEKMKDILENLTRNRDRGGAWESVARAMLLKGHRFGSIDIQNKPFSVEDTEILALPSAKYMAAHVQEKLVNFMNEGGKILLYGEVPQFDMEGNECTLLADALDVKVTGEKHGYHGYYLSVNAVNWAAPRPETRTHIAQTLTSDTATPILEVYGTNEMCAFDATVGKGRAVVIAAYYPCDLTFFGRIFEQLGVKATLTHDYEDHGIFSTSTANAEGERFIHLINLDGLDKEFKLYHNGEALFEGRDILLQNKEAVMLPINLKLDIGEIVYSTAEILNVEANAIEFRLTQAQDVIALKTDKEIVANSDYKVEQKNGITYVYSNKHGKADPQLIIKFN</sequence>
<dbReference type="RefSeq" id="WP_382352406.1">
    <property type="nucleotide sequence ID" value="NZ_JBHSMC010000016.1"/>
</dbReference>
<proteinExistence type="inferred from homology"/>
<dbReference type="Pfam" id="PF01301">
    <property type="entry name" value="Glyco_hydro_35"/>
    <property type="match status" value="1"/>
</dbReference>
<evidence type="ECO:0000259" key="4">
    <source>
        <dbReference type="Pfam" id="PF22369"/>
    </source>
</evidence>
<dbReference type="InterPro" id="IPR031330">
    <property type="entry name" value="Gly_Hdrlase_35_cat"/>
</dbReference>
<dbReference type="EMBL" id="JBHSMC010000016">
    <property type="protein sequence ID" value="MFC5465641.1"/>
    <property type="molecule type" value="Genomic_DNA"/>
</dbReference>
<dbReference type="Gene3D" id="3.20.20.80">
    <property type="entry name" value="Glycosidases"/>
    <property type="match status" value="1"/>
</dbReference>